<proteinExistence type="predicted"/>
<evidence type="ECO:0000313" key="1">
    <source>
        <dbReference type="EMBL" id="BDQ33629.1"/>
    </source>
</evidence>
<organism evidence="1 2">
    <name type="scientific">Pseudodesulfovibrio portus</name>
    <dbReference type="NCBI Taxonomy" id="231439"/>
    <lineage>
        <taxon>Bacteria</taxon>
        <taxon>Pseudomonadati</taxon>
        <taxon>Thermodesulfobacteriota</taxon>
        <taxon>Desulfovibrionia</taxon>
        <taxon>Desulfovibrionales</taxon>
        <taxon>Desulfovibrionaceae</taxon>
    </lineage>
</organism>
<dbReference type="RefSeq" id="WP_264983692.1">
    <property type="nucleotide sequence ID" value="NZ_AP026708.1"/>
</dbReference>
<dbReference type="EMBL" id="AP026708">
    <property type="protein sequence ID" value="BDQ33629.1"/>
    <property type="molecule type" value="Genomic_DNA"/>
</dbReference>
<name>A0ABN6RSG1_9BACT</name>
<accession>A0ABN6RSG1</accession>
<keyword evidence="2" id="KW-1185">Reference proteome</keyword>
<reference evidence="1" key="1">
    <citation type="submission" date="2022-08" db="EMBL/GenBank/DDBJ databases">
        <title>Genome Sequence of the sulphate-reducing bacterium, Pseudodesulfovibrio portus JCM14722.</title>
        <authorList>
            <person name="Kondo R."/>
            <person name="Kataoka T."/>
        </authorList>
    </citation>
    <scope>NUCLEOTIDE SEQUENCE</scope>
    <source>
        <strain evidence="1">JCM 14722</strain>
    </source>
</reference>
<evidence type="ECO:0000313" key="2">
    <source>
        <dbReference type="Proteomes" id="UP001061361"/>
    </source>
</evidence>
<protein>
    <submittedName>
        <fullName evidence="1">Uncharacterized protein</fullName>
    </submittedName>
</protein>
<gene>
    <name evidence="1" type="ORF">JCM14722_11710</name>
</gene>
<sequence length="80" mass="9869">MISRQQFSEWVEEALLVYNGRATILQVSKYIWENYERELRRFEETFFKWQYDVRWAAKMLREKGVMKSVDDCPKGIWELI</sequence>
<dbReference type="Proteomes" id="UP001061361">
    <property type="component" value="Chromosome"/>
</dbReference>